<evidence type="ECO:0000256" key="1">
    <source>
        <dbReference type="ARBA" id="ARBA00005820"/>
    </source>
</evidence>
<comment type="similarity">
    <text evidence="1">Belongs to the AfsR/DnrI/RedD regulatory family.</text>
</comment>
<evidence type="ECO:0000256" key="2">
    <source>
        <dbReference type="ARBA" id="ARBA00023015"/>
    </source>
</evidence>
<dbReference type="SUPFAM" id="SSF46894">
    <property type="entry name" value="C-terminal effector domain of the bipartite response regulators"/>
    <property type="match status" value="1"/>
</dbReference>
<evidence type="ECO:0000256" key="3">
    <source>
        <dbReference type="ARBA" id="ARBA00023125"/>
    </source>
</evidence>
<dbReference type="Pfam" id="PF00486">
    <property type="entry name" value="Trans_reg_C"/>
    <property type="match status" value="1"/>
</dbReference>
<dbReference type="SMART" id="SM00382">
    <property type="entry name" value="AAA"/>
    <property type="match status" value="1"/>
</dbReference>
<feature type="domain" description="AAA+ ATPase" evidence="6">
    <location>
        <begin position="283"/>
        <end position="434"/>
    </location>
</feature>
<dbReference type="SUPFAM" id="SSF48452">
    <property type="entry name" value="TPR-like"/>
    <property type="match status" value="2"/>
</dbReference>
<dbReference type="Pfam" id="PF03704">
    <property type="entry name" value="BTAD"/>
    <property type="match status" value="1"/>
</dbReference>
<dbReference type="Gene3D" id="3.40.50.300">
    <property type="entry name" value="P-loop containing nucleotide triphosphate hydrolases"/>
    <property type="match status" value="1"/>
</dbReference>
<dbReference type="InterPro" id="IPR027417">
    <property type="entry name" value="P-loop_NTPase"/>
</dbReference>
<feature type="repeat" description="TPR" evidence="5">
    <location>
        <begin position="782"/>
        <end position="815"/>
    </location>
</feature>
<dbReference type="SMART" id="SM01043">
    <property type="entry name" value="BTAD"/>
    <property type="match status" value="1"/>
</dbReference>
<keyword evidence="3 9" id="KW-0238">DNA-binding</keyword>
<dbReference type="EMBL" id="JAGINW010000001">
    <property type="protein sequence ID" value="MBP2319920.1"/>
    <property type="molecule type" value="Genomic_DNA"/>
</dbReference>
<dbReference type="PANTHER" id="PTHR35807:SF1">
    <property type="entry name" value="TRANSCRIPTIONAL REGULATOR REDD"/>
    <property type="match status" value="1"/>
</dbReference>
<dbReference type="InterPro" id="IPR051677">
    <property type="entry name" value="AfsR-DnrI-RedD_regulator"/>
</dbReference>
<dbReference type="InterPro" id="IPR003593">
    <property type="entry name" value="AAA+_ATPase"/>
</dbReference>
<dbReference type="Gene3D" id="1.10.10.10">
    <property type="entry name" value="Winged helix-like DNA-binding domain superfamily/Winged helix DNA-binding domain"/>
    <property type="match status" value="1"/>
</dbReference>
<dbReference type="InterPro" id="IPR019734">
    <property type="entry name" value="TPR_rpt"/>
</dbReference>
<dbReference type="Proteomes" id="UP001519332">
    <property type="component" value="Unassembled WGS sequence"/>
</dbReference>
<feature type="domain" description="Bacterial transcriptional activator" evidence="8">
    <location>
        <begin position="103"/>
        <end position="243"/>
    </location>
</feature>
<keyword evidence="2" id="KW-0805">Transcription regulation</keyword>
<keyword evidence="10" id="KW-1185">Reference proteome</keyword>
<dbReference type="InterPro" id="IPR011990">
    <property type="entry name" value="TPR-like_helical_dom_sf"/>
</dbReference>
<keyword evidence="5" id="KW-0802">TPR repeat</keyword>
<dbReference type="SUPFAM" id="SSF52540">
    <property type="entry name" value="P-loop containing nucleoside triphosphate hydrolases"/>
    <property type="match status" value="1"/>
</dbReference>
<accession>A0ABS4T629</accession>
<dbReference type="InterPro" id="IPR001867">
    <property type="entry name" value="OmpR/PhoB-type_DNA-bd"/>
</dbReference>
<dbReference type="RefSeq" id="WP_209633638.1">
    <property type="nucleotide sequence ID" value="NZ_JAGINW010000001.1"/>
</dbReference>
<protein>
    <submittedName>
        <fullName evidence="9">DNA-binding SARP family transcriptional activator/tetratricopeptide (TPR) repeat protein</fullName>
    </submittedName>
</protein>
<dbReference type="InterPro" id="IPR016032">
    <property type="entry name" value="Sig_transdc_resp-reg_C-effctor"/>
</dbReference>
<dbReference type="GO" id="GO:0003677">
    <property type="term" value="F:DNA binding"/>
    <property type="evidence" value="ECO:0007669"/>
    <property type="project" value="UniProtKB-KW"/>
</dbReference>
<dbReference type="PROSITE" id="PS50005">
    <property type="entry name" value="TPR"/>
    <property type="match status" value="1"/>
</dbReference>
<sequence>MPVELPGGRLDFRILGPLEVCADGQRVHVGSRRQRALLAMLLLRANKFVAFDDLVEVIWGDSTPVHPRAAVHTCVTRLRNALDGVVIEGGADGYRIVLDEQAVDLCRFDSALAAARAAGDREAEVLGQALSLWRGEPLAGVASDYLQRHEVSRLTELRLRVLERKLELDLAAGGHDVVVPQLQVLTAEHPLRERFWALLVTALYRCGRQADALAAYATVRQHLVDELGVEPGQELRQAHQRVLAGEEASGWQVECQLPIDVSDFTNRDDELSQVIEVLRPGDGVPIVAVTGPPGMGKSALAVRAAHRLIADYPDGQWFLRLDGAGAARDPGNLLTEALRNAGVDRAAVPDRVDERSTLLRSRLAGRKVLLVLDDAGSAEQVAPLLPGRPGSAVLVTSRSDLVGLSALYGANRLSLQPLSARHARDLVARIAGSERCEQDEAASVELTELCGRLPLALRIAAANLASRPGLRISHYAADLRTGDRLGKLSTRGDSGIAVRAAFDVSFAALWQTDQRAFSLLGVVPGADFSSAGAAALFGCPIEDAVGILDRLVAANLLESPGTDRFRFHDLIRVYAADRAQEYDSAEAFERLAEWYLHTTHAAVTKSVATLYISRLGPPPGIVPLVFQDDDVAVSWLETERLNYLAVIEYAAVHGPVRFTWQLTDAARPDLQHQYHQAELEHAAELGLSCARTTGDRRGEAMMLLALGALKAITARFDGSVTDLKECRRIAVELSETGIQATALLSLATALGAWGFPLESASAAEEGLELVENGAEQGEGRRLAALHILGNAYVDMGRIAETVRSLRAAIQQLPDTAPMMSRMVIHIDLGRALREAGEYDEAIVHFQSVLTSAMAPLVAVDECRIGLAGVYIEKGELEPALQYATAGHESAKKRGYPRHEATSSVTIGRIHLATGQAALALEHFRHSYRIAQGKNPFVEVEALAGIAVCSGTVEPAAEAVDLARRRGMRLYEAKALTALAQVLLGQGRLRDARETVGQAIEMHRQFGCVPGQKQAFAVVAPMKGK</sequence>
<dbReference type="InterPro" id="IPR036388">
    <property type="entry name" value="WH-like_DNA-bd_sf"/>
</dbReference>
<reference evidence="9 10" key="1">
    <citation type="submission" date="2021-03" db="EMBL/GenBank/DDBJ databases">
        <title>Sequencing the genomes of 1000 actinobacteria strains.</title>
        <authorList>
            <person name="Klenk H.-P."/>
        </authorList>
    </citation>
    <scope>NUCLEOTIDE SEQUENCE [LARGE SCALE GENOMIC DNA]</scope>
    <source>
        <strain evidence="9 10">DSM 46670</strain>
    </source>
</reference>
<comment type="caution">
    <text evidence="9">The sequence shown here is derived from an EMBL/GenBank/DDBJ whole genome shotgun (WGS) entry which is preliminary data.</text>
</comment>
<dbReference type="InterPro" id="IPR005158">
    <property type="entry name" value="BTAD"/>
</dbReference>
<dbReference type="SMART" id="SM00028">
    <property type="entry name" value="TPR"/>
    <property type="match status" value="4"/>
</dbReference>
<dbReference type="Gene3D" id="1.25.40.10">
    <property type="entry name" value="Tetratricopeptide repeat domain"/>
    <property type="match status" value="3"/>
</dbReference>
<dbReference type="PANTHER" id="PTHR35807">
    <property type="entry name" value="TRANSCRIPTIONAL REGULATOR REDD-RELATED"/>
    <property type="match status" value="1"/>
</dbReference>
<evidence type="ECO:0000259" key="8">
    <source>
        <dbReference type="SMART" id="SM01043"/>
    </source>
</evidence>
<keyword evidence="4" id="KW-0804">Transcription</keyword>
<dbReference type="PRINTS" id="PR00364">
    <property type="entry name" value="DISEASERSIST"/>
</dbReference>
<evidence type="ECO:0000259" key="7">
    <source>
        <dbReference type="SMART" id="SM00862"/>
    </source>
</evidence>
<evidence type="ECO:0000313" key="9">
    <source>
        <dbReference type="EMBL" id="MBP2319920.1"/>
    </source>
</evidence>
<gene>
    <name evidence="9" type="ORF">JOF56_000305</name>
</gene>
<organism evidence="9 10">
    <name type="scientific">Kibdelosporangium banguiense</name>
    <dbReference type="NCBI Taxonomy" id="1365924"/>
    <lineage>
        <taxon>Bacteria</taxon>
        <taxon>Bacillati</taxon>
        <taxon>Actinomycetota</taxon>
        <taxon>Actinomycetes</taxon>
        <taxon>Pseudonocardiales</taxon>
        <taxon>Pseudonocardiaceae</taxon>
        <taxon>Kibdelosporangium</taxon>
    </lineage>
</organism>
<feature type="domain" description="OmpR/PhoB-type" evidence="7">
    <location>
        <begin position="24"/>
        <end position="96"/>
    </location>
</feature>
<name>A0ABS4T629_9PSEU</name>
<dbReference type="CDD" id="cd15831">
    <property type="entry name" value="BTAD"/>
    <property type="match status" value="1"/>
</dbReference>
<evidence type="ECO:0000256" key="5">
    <source>
        <dbReference type="PROSITE-ProRule" id="PRU00339"/>
    </source>
</evidence>
<dbReference type="SMART" id="SM00862">
    <property type="entry name" value="Trans_reg_C"/>
    <property type="match status" value="1"/>
</dbReference>
<evidence type="ECO:0000313" key="10">
    <source>
        <dbReference type="Proteomes" id="UP001519332"/>
    </source>
</evidence>
<dbReference type="InterPro" id="IPR002182">
    <property type="entry name" value="NB-ARC"/>
</dbReference>
<dbReference type="Pfam" id="PF00931">
    <property type="entry name" value="NB-ARC"/>
    <property type="match status" value="1"/>
</dbReference>
<evidence type="ECO:0000259" key="6">
    <source>
        <dbReference type="SMART" id="SM00382"/>
    </source>
</evidence>
<evidence type="ECO:0000256" key="4">
    <source>
        <dbReference type="ARBA" id="ARBA00023163"/>
    </source>
</evidence>
<proteinExistence type="inferred from homology"/>